<dbReference type="Pfam" id="PF07969">
    <property type="entry name" value="Amidohydro_3"/>
    <property type="match status" value="2"/>
</dbReference>
<accession>A0ABU3C3T2</accession>
<name>A0ABU3C3T2_9GAMM</name>
<feature type="domain" description="Amidohydrolase 3" evidence="1">
    <location>
        <begin position="481"/>
        <end position="578"/>
    </location>
</feature>
<gene>
    <name evidence="2" type="ORF">RM532_14820</name>
</gene>
<dbReference type="SUPFAM" id="SSF51556">
    <property type="entry name" value="Metallo-dependent hydrolases"/>
    <property type="match status" value="1"/>
</dbReference>
<sequence>MIARPDQWDVLIRGALVFDGQGALPQVEDIAIVGGRIAARGPDLPGSAAAEVIEAEGLWLMPGLLDIHTHFDLEVELAPGLPEAIRHGTTTALVANCSLGMAFGNQRKAGQDPLVDCFARVENIPKHVLQKVGDQITWNESGGYLEHFDQLALGPNIAPMIPHSMLRIEVMGLQESVSRPPTDAEIETMARLLEKGMDEGYLGFSTDDLPFHYLANDPHRRVRIPTQFATYAELKRLTGILRERDRVWQATPNKDSRPSIIRKFLLTSGRLFGKPLKLTAVAALDVTTNRSIGRMGLVLSKLLNSRLINGRFRLQALSAPFTVWADGPITPLSEEIPELRELNEPDLEDRAARRRILDDPDFVARFRTMWRKGKSGFNLANLKRKLRLEDEVLSRRLDDMFVDAGGAPEWVGESMQVVFERLRRWQAGETGAARSTGEQAAFAAMPNPVGDDCDFFIYLLRTFDTDLRWHVTVANRDPAMLKKLLFHPLILPGFNDSGAHLTNMAFYDGNLRTLKLADEDGPAQVATQVRRLTREPAEFLGLTAGTLDIGAQADITVIDPQALRAWDPGITVQHVWRDEFDHHQMVNRVPDVVRHVMVNGHFAWRDGDFMPALGRQTLGRALRHLDHPRETSGANTAAEAA</sequence>
<dbReference type="InterPro" id="IPR032466">
    <property type="entry name" value="Metal_Hydrolase"/>
</dbReference>
<dbReference type="RefSeq" id="WP_311654118.1">
    <property type="nucleotide sequence ID" value="NZ_JAVRIB010000022.1"/>
</dbReference>
<keyword evidence="3" id="KW-1185">Reference proteome</keyword>
<dbReference type="EMBL" id="JAVRIB010000022">
    <property type="protein sequence ID" value="MDT0636223.1"/>
    <property type="molecule type" value="Genomic_DNA"/>
</dbReference>
<dbReference type="SUPFAM" id="SSF51338">
    <property type="entry name" value="Composite domain of metallo-dependent hydrolases"/>
    <property type="match status" value="1"/>
</dbReference>
<dbReference type="Proteomes" id="UP001251857">
    <property type="component" value="Unassembled WGS sequence"/>
</dbReference>
<dbReference type="InterPro" id="IPR050378">
    <property type="entry name" value="Metallo-dep_Hydrolases_sf"/>
</dbReference>
<reference evidence="2 3" key="1">
    <citation type="submission" date="2023-09" db="EMBL/GenBank/DDBJ databases">
        <authorList>
            <person name="Rey-Velasco X."/>
        </authorList>
    </citation>
    <scope>NUCLEOTIDE SEQUENCE [LARGE SCALE GENOMIC DNA]</scope>
    <source>
        <strain evidence="2 3">W335</strain>
    </source>
</reference>
<protein>
    <submittedName>
        <fullName evidence="2">Amidohydrolase family protein</fullName>
    </submittedName>
</protein>
<dbReference type="Gene3D" id="3.20.20.140">
    <property type="entry name" value="Metal-dependent hydrolases"/>
    <property type="match status" value="1"/>
</dbReference>
<organism evidence="2 3">
    <name type="scientific">Spectribacter hydrogenoxidans</name>
    <dbReference type="NCBI Taxonomy" id="3075608"/>
    <lineage>
        <taxon>Bacteria</taxon>
        <taxon>Pseudomonadati</taxon>
        <taxon>Pseudomonadota</taxon>
        <taxon>Gammaproteobacteria</taxon>
        <taxon>Salinisphaerales</taxon>
        <taxon>Salinisphaeraceae</taxon>
        <taxon>Spectribacter</taxon>
    </lineage>
</organism>
<comment type="caution">
    <text evidence="2">The sequence shown here is derived from an EMBL/GenBank/DDBJ whole genome shotgun (WGS) entry which is preliminary data.</text>
</comment>
<proteinExistence type="predicted"/>
<dbReference type="PANTHER" id="PTHR11647">
    <property type="entry name" value="HYDRANTOINASE/DIHYDROPYRIMIDINASE FAMILY MEMBER"/>
    <property type="match status" value="1"/>
</dbReference>
<evidence type="ECO:0000313" key="3">
    <source>
        <dbReference type="Proteomes" id="UP001251857"/>
    </source>
</evidence>
<dbReference type="Gene3D" id="2.30.40.10">
    <property type="entry name" value="Urease, subunit C, domain 1"/>
    <property type="match status" value="1"/>
</dbReference>
<evidence type="ECO:0000259" key="1">
    <source>
        <dbReference type="Pfam" id="PF07969"/>
    </source>
</evidence>
<evidence type="ECO:0000313" key="2">
    <source>
        <dbReference type="EMBL" id="MDT0636223.1"/>
    </source>
</evidence>
<dbReference type="InterPro" id="IPR011059">
    <property type="entry name" value="Metal-dep_hydrolase_composite"/>
</dbReference>
<dbReference type="PANTHER" id="PTHR11647:SF1">
    <property type="entry name" value="COLLAPSIN RESPONSE MEDIATOR PROTEIN"/>
    <property type="match status" value="1"/>
</dbReference>
<feature type="domain" description="Amidohydrolase 3" evidence="1">
    <location>
        <begin position="51"/>
        <end position="240"/>
    </location>
</feature>
<dbReference type="InterPro" id="IPR013108">
    <property type="entry name" value="Amidohydro_3"/>
</dbReference>